<dbReference type="Pfam" id="PF03861">
    <property type="entry name" value="ANTAR"/>
    <property type="match status" value="1"/>
</dbReference>
<dbReference type="InterPro" id="IPR011006">
    <property type="entry name" value="CheY-like_superfamily"/>
</dbReference>
<organism evidence="2 3">
    <name type="scientific">Isoptericola halotolerans</name>
    <dbReference type="NCBI Taxonomy" id="300560"/>
    <lineage>
        <taxon>Bacteria</taxon>
        <taxon>Bacillati</taxon>
        <taxon>Actinomycetota</taxon>
        <taxon>Actinomycetes</taxon>
        <taxon>Micrococcales</taxon>
        <taxon>Promicromonosporaceae</taxon>
        <taxon>Isoptericola</taxon>
    </lineage>
</organism>
<dbReference type="EMBL" id="PVTX01000016">
    <property type="protein sequence ID" value="PRZ03003.1"/>
    <property type="molecule type" value="Genomic_DNA"/>
</dbReference>
<name>A0ABX5E9E9_9MICO</name>
<dbReference type="PROSITE" id="PS50921">
    <property type="entry name" value="ANTAR"/>
    <property type="match status" value="1"/>
</dbReference>
<evidence type="ECO:0000259" key="1">
    <source>
        <dbReference type="PROSITE" id="PS50921"/>
    </source>
</evidence>
<evidence type="ECO:0000313" key="3">
    <source>
        <dbReference type="Proteomes" id="UP000239895"/>
    </source>
</evidence>
<dbReference type="RefSeq" id="WP_106269763.1">
    <property type="nucleotide sequence ID" value="NZ_PVTX01000016.1"/>
</dbReference>
<protein>
    <submittedName>
        <fullName evidence="2">ANTAR domain-containing protein</fullName>
    </submittedName>
</protein>
<dbReference type="InterPro" id="IPR005561">
    <property type="entry name" value="ANTAR"/>
</dbReference>
<dbReference type="Proteomes" id="UP000239895">
    <property type="component" value="Unassembled WGS sequence"/>
</dbReference>
<dbReference type="InterPro" id="IPR035965">
    <property type="entry name" value="PAS-like_dom_sf"/>
</dbReference>
<dbReference type="Gene3D" id="3.30.450.20">
    <property type="entry name" value="PAS domain"/>
    <property type="match status" value="1"/>
</dbReference>
<keyword evidence="3" id="KW-1185">Reference proteome</keyword>
<reference evidence="2 3" key="1">
    <citation type="submission" date="2018-03" db="EMBL/GenBank/DDBJ databases">
        <title>Comparative analysis of microorganisms from saline springs in Andes Mountain Range, Colombia.</title>
        <authorList>
            <person name="Rubin E."/>
        </authorList>
    </citation>
    <scope>NUCLEOTIDE SEQUENCE [LARGE SCALE GENOMIC DNA]</scope>
    <source>
        <strain evidence="2 3">CG 23</strain>
    </source>
</reference>
<accession>A0ABX5E9E9</accession>
<dbReference type="Gene3D" id="1.10.10.10">
    <property type="entry name" value="Winged helix-like DNA-binding domain superfamily/Winged helix DNA-binding domain"/>
    <property type="match status" value="1"/>
</dbReference>
<comment type="caution">
    <text evidence="2">The sequence shown here is derived from an EMBL/GenBank/DDBJ whole genome shotgun (WGS) entry which is preliminary data.</text>
</comment>
<dbReference type="InterPro" id="IPR013655">
    <property type="entry name" value="PAS_fold_3"/>
</dbReference>
<dbReference type="InterPro" id="IPR036388">
    <property type="entry name" value="WH-like_DNA-bd_sf"/>
</dbReference>
<dbReference type="SUPFAM" id="SSF52172">
    <property type="entry name" value="CheY-like"/>
    <property type="match status" value="1"/>
</dbReference>
<dbReference type="Pfam" id="PF08447">
    <property type="entry name" value="PAS_3"/>
    <property type="match status" value="1"/>
</dbReference>
<dbReference type="SUPFAM" id="SSF55785">
    <property type="entry name" value="PYP-like sensor domain (PAS domain)"/>
    <property type="match status" value="1"/>
</dbReference>
<feature type="domain" description="ANTAR" evidence="1">
    <location>
        <begin position="152"/>
        <end position="213"/>
    </location>
</feature>
<evidence type="ECO:0000313" key="2">
    <source>
        <dbReference type="EMBL" id="PRZ03003.1"/>
    </source>
</evidence>
<proteinExistence type="predicted"/>
<gene>
    <name evidence="2" type="ORF">BCL65_11625</name>
</gene>
<sequence>MAQTTEPLTTTATDPFVAPHPDQAGPVTAEELASTLAVGTGVLVGRYSVDLETGRWWWSEEVTTIHGYEADEVSPDPDVLRRHQHSDERERLVKESLAALRSGRAFACSHRIVDAHGRTRDLVVTGQARRSRETGGEQVVGYIVDITPVRKQAVEQQVKRAIDAAYVSAAAIERTKGVLMAVHGLDEDAAEAMLVQQAGATGAGLRQTAAQVMTQLASGPGLGQDACKTVDQTFDAVVPDRRPHMREAQLARRRAS</sequence>